<feature type="domain" description="Phosphatidic acid phosphatase type 2/haloperoxidase" evidence="2">
    <location>
        <begin position="60"/>
        <end position="170"/>
    </location>
</feature>
<organism evidence="3 4">
    <name type="scientific">Senegalimassilia anaerobia</name>
    <dbReference type="NCBI Taxonomy" id="1473216"/>
    <lineage>
        <taxon>Bacteria</taxon>
        <taxon>Bacillati</taxon>
        <taxon>Actinomycetota</taxon>
        <taxon>Coriobacteriia</taxon>
        <taxon>Coriobacteriales</taxon>
        <taxon>Coriobacteriaceae</taxon>
        <taxon>Senegalimassilia</taxon>
    </lineage>
</organism>
<dbReference type="STRING" id="1034345.GCA_000236865_00968"/>
<dbReference type="OrthoDB" id="9789113at2"/>
<dbReference type="SMART" id="SM00014">
    <property type="entry name" value="acidPPc"/>
    <property type="match status" value="1"/>
</dbReference>
<evidence type="ECO:0000259" key="2">
    <source>
        <dbReference type="SMART" id="SM00014"/>
    </source>
</evidence>
<accession>A0A369LEM5</accession>
<dbReference type="PANTHER" id="PTHR14969:SF13">
    <property type="entry name" value="AT30094P"/>
    <property type="match status" value="1"/>
</dbReference>
<dbReference type="InterPro" id="IPR000326">
    <property type="entry name" value="PAP2/HPO"/>
</dbReference>
<keyword evidence="1" id="KW-0472">Membrane</keyword>
<dbReference type="PANTHER" id="PTHR14969">
    <property type="entry name" value="SPHINGOSINE-1-PHOSPHATE PHOSPHOHYDROLASE"/>
    <property type="match status" value="1"/>
</dbReference>
<evidence type="ECO:0000313" key="4">
    <source>
        <dbReference type="Proteomes" id="UP000253792"/>
    </source>
</evidence>
<dbReference type="Gene3D" id="1.20.144.10">
    <property type="entry name" value="Phosphatidic acid phosphatase type 2/haloperoxidase"/>
    <property type="match status" value="1"/>
</dbReference>
<name>A0A369LEM5_9ACTN</name>
<keyword evidence="1" id="KW-0812">Transmembrane</keyword>
<feature type="transmembrane region" description="Helical" evidence="1">
    <location>
        <begin position="110"/>
        <end position="143"/>
    </location>
</feature>
<feature type="transmembrane region" description="Helical" evidence="1">
    <location>
        <begin position="29"/>
        <end position="50"/>
    </location>
</feature>
<evidence type="ECO:0000256" key="1">
    <source>
        <dbReference type="SAM" id="Phobius"/>
    </source>
</evidence>
<gene>
    <name evidence="3" type="ORF">C1880_02615</name>
</gene>
<sequence>MQKSTYISMTDALRARPVLARGVSLANKVITDAVYVAYPCLLVWLAYAVATGAAGAAGMLLRAALVPGISFVLVTVLRKVINAPRPYEVFDAAPVIPKDTRGNSFPSRHAFSIFVIAMTFCACCPLAWAGPVMLAAGVLLAVIRVVSGVHFPCDVVVGALLGMLAGFVGLWIL</sequence>
<feature type="transmembrane region" description="Helical" evidence="1">
    <location>
        <begin position="56"/>
        <end position="77"/>
    </location>
</feature>
<dbReference type="InterPro" id="IPR036938">
    <property type="entry name" value="PAP2/HPO_sf"/>
</dbReference>
<dbReference type="RefSeq" id="WP_114620182.1">
    <property type="nucleotide sequence ID" value="NZ_PPTP01000002.1"/>
</dbReference>
<evidence type="ECO:0000313" key="3">
    <source>
        <dbReference type="EMBL" id="RDB56676.1"/>
    </source>
</evidence>
<proteinExistence type="predicted"/>
<protein>
    <submittedName>
        <fullName evidence="3">Phosphatase PAP2 family protein</fullName>
    </submittedName>
</protein>
<keyword evidence="1" id="KW-1133">Transmembrane helix</keyword>
<dbReference type="SUPFAM" id="SSF48317">
    <property type="entry name" value="Acid phosphatase/Vanadium-dependent haloperoxidase"/>
    <property type="match status" value="1"/>
</dbReference>
<reference evidence="3 4" key="1">
    <citation type="journal article" date="2018" name="Elife">
        <title>Discovery and characterization of a prevalent human gut bacterial enzyme sufficient for the inactivation of a family of plant toxins.</title>
        <authorList>
            <person name="Koppel N."/>
            <person name="Bisanz J.E."/>
            <person name="Pandelia M.E."/>
            <person name="Turnbaugh P.J."/>
            <person name="Balskus E.P."/>
        </authorList>
    </citation>
    <scope>NUCLEOTIDE SEQUENCE [LARGE SCALE GENOMIC DNA]</scope>
    <source>
        <strain evidence="4">anaerobia AP69FAA</strain>
    </source>
</reference>
<dbReference type="EMBL" id="PPTP01000002">
    <property type="protein sequence ID" value="RDB56676.1"/>
    <property type="molecule type" value="Genomic_DNA"/>
</dbReference>
<keyword evidence="4" id="KW-1185">Reference proteome</keyword>
<dbReference type="Pfam" id="PF01569">
    <property type="entry name" value="PAP2"/>
    <property type="match status" value="1"/>
</dbReference>
<feature type="transmembrane region" description="Helical" evidence="1">
    <location>
        <begin position="149"/>
        <end position="172"/>
    </location>
</feature>
<comment type="caution">
    <text evidence="3">The sequence shown here is derived from an EMBL/GenBank/DDBJ whole genome shotgun (WGS) entry which is preliminary data.</text>
</comment>
<dbReference type="Proteomes" id="UP000253792">
    <property type="component" value="Unassembled WGS sequence"/>
</dbReference>
<dbReference type="AlphaFoldDB" id="A0A369LEM5"/>